<evidence type="ECO:0000256" key="4">
    <source>
        <dbReference type="ARBA" id="ARBA00022679"/>
    </source>
</evidence>
<dbReference type="RefSeq" id="WP_307406831.1">
    <property type="nucleotide sequence ID" value="NZ_JAUSUR010000002.1"/>
</dbReference>
<keyword evidence="8" id="KW-0067">ATP-binding</keyword>
<evidence type="ECO:0000256" key="6">
    <source>
        <dbReference type="ARBA" id="ARBA00022741"/>
    </source>
</evidence>
<dbReference type="SMART" id="SM00369">
    <property type="entry name" value="LRR_TYP"/>
    <property type="match status" value="4"/>
</dbReference>
<feature type="domain" description="Pesticidal crystal protein Cry1Aa" evidence="14">
    <location>
        <begin position="414"/>
        <end position="470"/>
    </location>
</feature>
<feature type="domain" description="Disease resistance R13L4/SHOC-2-like LRR" evidence="15">
    <location>
        <begin position="163"/>
        <end position="334"/>
    </location>
</feature>
<keyword evidence="17" id="KW-1185">Reference proteome</keyword>
<evidence type="ECO:0000256" key="11">
    <source>
        <dbReference type="SAM" id="Coils"/>
    </source>
</evidence>
<reference evidence="16 17" key="1">
    <citation type="submission" date="2023-07" db="EMBL/GenBank/DDBJ databases">
        <title>Genomic Encyclopedia of Type Strains, Phase IV (KMG-IV): sequencing the most valuable type-strain genomes for metagenomic binning, comparative biology and taxonomic classification.</title>
        <authorList>
            <person name="Goeker M."/>
        </authorList>
    </citation>
    <scope>NUCLEOTIDE SEQUENCE [LARGE SCALE GENOMIC DNA]</scope>
    <source>
        <strain evidence="16 17">DSM 16784</strain>
    </source>
</reference>
<feature type="chain" id="PRO_5046077821" description="non-specific serine/threonine protein kinase" evidence="13">
    <location>
        <begin position="30"/>
        <end position="813"/>
    </location>
</feature>
<proteinExistence type="predicted"/>
<evidence type="ECO:0000256" key="1">
    <source>
        <dbReference type="ARBA" id="ARBA00012513"/>
    </source>
</evidence>
<dbReference type="Pfam" id="PF23598">
    <property type="entry name" value="LRR_14"/>
    <property type="match status" value="1"/>
</dbReference>
<evidence type="ECO:0000256" key="5">
    <source>
        <dbReference type="ARBA" id="ARBA00022737"/>
    </source>
</evidence>
<evidence type="ECO:0000259" key="14">
    <source>
        <dbReference type="Pfam" id="PF18449"/>
    </source>
</evidence>
<evidence type="ECO:0000256" key="13">
    <source>
        <dbReference type="SAM" id="SignalP"/>
    </source>
</evidence>
<evidence type="ECO:0000256" key="3">
    <source>
        <dbReference type="ARBA" id="ARBA00022614"/>
    </source>
</evidence>
<dbReference type="EC" id="2.7.11.1" evidence="1"/>
<evidence type="ECO:0000256" key="8">
    <source>
        <dbReference type="ARBA" id="ARBA00022840"/>
    </source>
</evidence>
<feature type="domain" description="Pesticidal crystal protein Cry1Aa" evidence="14">
    <location>
        <begin position="362"/>
        <end position="412"/>
    </location>
</feature>
<name>A0ABU0E1G1_9FIRM</name>
<organism evidence="16 17">
    <name type="scientific">Breznakia pachnodae</name>
    <dbReference type="NCBI Taxonomy" id="265178"/>
    <lineage>
        <taxon>Bacteria</taxon>
        <taxon>Bacillati</taxon>
        <taxon>Bacillota</taxon>
        <taxon>Erysipelotrichia</taxon>
        <taxon>Erysipelotrichales</taxon>
        <taxon>Erysipelotrichaceae</taxon>
        <taxon>Breznakia</taxon>
    </lineage>
</organism>
<accession>A0ABU0E1G1</accession>
<dbReference type="PANTHER" id="PTHR48005">
    <property type="entry name" value="LEUCINE RICH REPEAT KINASE 2"/>
    <property type="match status" value="1"/>
</dbReference>
<dbReference type="Pfam" id="PF18449">
    <property type="entry name" value="Endotoxin_C2"/>
    <property type="match status" value="4"/>
</dbReference>
<evidence type="ECO:0000313" key="16">
    <source>
        <dbReference type="EMBL" id="MDQ0360719.1"/>
    </source>
</evidence>
<comment type="caution">
    <text evidence="16">The sequence shown here is derived from an EMBL/GenBank/DDBJ whole genome shotgun (WGS) entry which is preliminary data.</text>
</comment>
<dbReference type="InterPro" id="IPR051420">
    <property type="entry name" value="Ser_Thr_Kinases_DiverseReg"/>
</dbReference>
<evidence type="ECO:0000256" key="2">
    <source>
        <dbReference type="ARBA" id="ARBA00022527"/>
    </source>
</evidence>
<dbReference type="InterPro" id="IPR055414">
    <property type="entry name" value="LRR_R13L4/SHOC2-like"/>
</dbReference>
<feature type="domain" description="Pesticidal crystal protein Cry1Aa" evidence="14">
    <location>
        <begin position="525"/>
        <end position="585"/>
    </location>
</feature>
<protein>
    <recommendedName>
        <fullName evidence="1">non-specific serine/threonine protein kinase</fullName>
        <ecNumber evidence="1">2.7.11.1</ecNumber>
    </recommendedName>
</protein>
<feature type="signal peptide" evidence="13">
    <location>
        <begin position="1"/>
        <end position="29"/>
    </location>
</feature>
<dbReference type="EMBL" id="JAUSUR010000002">
    <property type="protein sequence ID" value="MDQ0360719.1"/>
    <property type="molecule type" value="Genomic_DNA"/>
</dbReference>
<dbReference type="Gene3D" id="3.80.10.10">
    <property type="entry name" value="Ribonuclease Inhibitor"/>
    <property type="match status" value="2"/>
</dbReference>
<evidence type="ECO:0000256" key="9">
    <source>
        <dbReference type="ARBA" id="ARBA00047899"/>
    </source>
</evidence>
<evidence type="ECO:0000256" key="12">
    <source>
        <dbReference type="SAM" id="MobiDB-lite"/>
    </source>
</evidence>
<feature type="region of interest" description="Disordered" evidence="12">
    <location>
        <begin position="751"/>
        <end position="784"/>
    </location>
</feature>
<dbReference type="NCBIfam" id="TIGR01167">
    <property type="entry name" value="LPXTG_anchor"/>
    <property type="match status" value="1"/>
</dbReference>
<evidence type="ECO:0000259" key="15">
    <source>
        <dbReference type="Pfam" id="PF23598"/>
    </source>
</evidence>
<keyword evidence="13" id="KW-0732">Signal</keyword>
<keyword evidence="6" id="KW-0547">Nucleotide-binding</keyword>
<dbReference type="InterPro" id="IPR032675">
    <property type="entry name" value="LRR_dom_sf"/>
</dbReference>
<dbReference type="SUPFAM" id="SSF52058">
    <property type="entry name" value="L domain-like"/>
    <property type="match status" value="1"/>
</dbReference>
<feature type="coiled-coil region" evidence="11">
    <location>
        <begin position="21"/>
        <end position="48"/>
    </location>
</feature>
<dbReference type="PANTHER" id="PTHR48005:SF13">
    <property type="entry name" value="SERINE_THREONINE-PROTEIN KINASE DDB_G0278509-RELATED"/>
    <property type="match status" value="1"/>
</dbReference>
<dbReference type="InterPro" id="IPR003591">
    <property type="entry name" value="Leu-rich_rpt_typical-subtyp"/>
</dbReference>
<dbReference type="Proteomes" id="UP001230220">
    <property type="component" value="Unassembled WGS sequence"/>
</dbReference>
<keyword evidence="5" id="KW-0677">Repeat</keyword>
<gene>
    <name evidence="16" type="ORF">J2S15_001464</name>
</gene>
<comment type="catalytic activity">
    <reaction evidence="9">
        <text>L-threonyl-[protein] + ATP = O-phospho-L-threonyl-[protein] + ADP + H(+)</text>
        <dbReference type="Rhea" id="RHEA:46608"/>
        <dbReference type="Rhea" id="RHEA-COMP:11060"/>
        <dbReference type="Rhea" id="RHEA-COMP:11605"/>
        <dbReference type="ChEBI" id="CHEBI:15378"/>
        <dbReference type="ChEBI" id="CHEBI:30013"/>
        <dbReference type="ChEBI" id="CHEBI:30616"/>
        <dbReference type="ChEBI" id="CHEBI:61977"/>
        <dbReference type="ChEBI" id="CHEBI:456216"/>
        <dbReference type="EC" id="2.7.11.1"/>
    </reaction>
</comment>
<evidence type="ECO:0000256" key="7">
    <source>
        <dbReference type="ARBA" id="ARBA00022777"/>
    </source>
</evidence>
<evidence type="ECO:0000313" key="17">
    <source>
        <dbReference type="Proteomes" id="UP001230220"/>
    </source>
</evidence>
<feature type="domain" description="Pesticidal crystal protein Cry1Aa" evidence="14">
    <location>
        <begin position="642"/>
        <end position="698"/>
    </location>
</feature>
<comment type="catalytic activity">
    <reaction evidence="10">
        <text>L-seryl-[protein] + ATP = O-phospho-L-seryl-[protein] + ADP + H(+)</text>
        <dbReference type="Rhea" id="RHEA:17989"/>
        <dbReference type="Rhea" id="RHEA-COMP:9863"/>
        <dbReference type="Rhea" id="RHEA-COMP:11604"/>
        <dbReference type="ChEBI" id="CHEBI:15378"/>
        <dbReference type="ChEBI" id="CHEBI:29999"/>
        <dbReference type="ChEBI" id="CHEBI:30616"/>
        <dbReference type="ChEBI" id="CHEBI:83421"/>
        <dbReference type="ChEBI" id="CHEBI:456216"/>
        <dbReference type="EC" id="2.7.11.1"/>
    </reaction>
</comment>
<keyword evidence="2" id="KW-0723">Serine/threonine-protein kinase</keyword>
<keyword evidence="11" id="KW-0175">Coiled coil</keyword>
<sequence>MKLKNKKILISLLACGMLASLTTANYINANENEELEEIQEEVEIIDTKEILDEEIEESNSIENEATSETVVDQQVVNPQTVSLSSTRAATDAAFPESSKELHDAILKKYPAIDAAPNGNDDGVISKAEAASWTGTQIDVQAQELKGTIDGIENFTNPVLLHLYLNGNQFTGSIPTDIGNMANLNFLNLSYNQFTGEIPSSIGNLIRLVDFQVHSNQLSGTIPEELGSLTRLTSLYLNNNNFSGSIPSSLGSLANLERLYMQYNQLSGEIPSSLGNLGSLKNLYLHGNNLSGTIPNEIYTLPSLIDARFRENPNLSGNPAVGFASSTTLNYLDIRGTNLIQARPNISTLAEGTGTFLNDDLASLLLTDDKTNIVDGLTQADIDKAQQNADEFAPGSEKNRWQADIDLAQSMLDTKAQVSELFGDETKTNLANITTQKSIDDAQEAVSALPDGQLKTDLQKDIDLAQSMLDATTTVNKMFNDDGTITDVVNQSVIDNAQSKVDVLPDGSLKTELQDKIDEAQRQFNEKDAKEKVENLFTDGTHTNIIDGLTQGNIDEAQKAVDKLPSGDLRDELQKEIDKAQEMLDAKNKVEDLFTDGTHTDIPDDLIQTDIDDAQKAVDKLPSGDLKDELQKEIDKAQDMLDAKNAVDDLFNDKKDNLADGVTQDDIDKAQDLVNKLPDGSLKDELQKEIDKAQDMLDAKNAANDLLDKDGNLNSGVTQKVIDKVQDLVNKLPDGELKDELQAIIDEAQKQLDEQSNPSVEPPVQKPSVNPSTSSTTGGNSVTTGDETNVSLYLGMLVSAAGLIILTKRRKEEK</sequence>
<keyword evidence="3" id="KW-0433">Leucine-rich repeat</keyword>
<feature type="compositionally biased region" description="Low complexity" evidence="12">
    <location>
        <begin position="766"/>
        <end position="783"/>
    </location>
</feature>
<keyword evidence="7" id="KW-0418">Kinase</keyword>
<dbReference type="InterPro" id="IPR054544">
    <property type="entry name" value="Pest_crys_Cry1Aa_dom-IV"/>
</dbReference>
<keyword evidence="4" id="KW-0808">Transferase</keyword>
<evidence type="ECO:0000256" key="10">
    <source>
        <dbReference type="ARBA" id="ARBA00048679"/>
    </source>
</evidence>